<reference evidence="2 3" key="1">
    <citation type="submission" date="2017-08" db="EMBL/GenBank/DDBJ databases">
        <title>Infants hospitalized years apart are colonized by the same room-sourced microbial strains.</title>
        <authorList>
            <person name="Brooks B."/>
            <person name="Olm M.R."/>
            <person name="Firek B.A."/>
            <person name="Baker R."/>
            <person name="Thomas B.C."/>
            <person name="Morowitz M.J."/>
            <person name="Banfield J.F."/>
        </authorList>
    </citation>
    <scope>NUCLEOTIDE SEQUENCE [LARGE SCALE GENOMIC DNA]</scope>
    <source>
        <strain evidence="2">S2_003_000_R2_11</strain>
    </source>
</reference>
<gene>
    <name evidence="2" type="ORF">DI533_19645</name>
</gene>
<proteinExistence type="predicted"/>
<evidence type="ECO:0008006" key="4">
    <source>
        <dbReference type="Google" id="ProtNLM"/>
    </source>
</evidence>
<dbReference type="Pfam" id="PF12525">
    <property type="entry name" value="DUF3726"/>
    <property type="match status" value="1"/>
</dbReference>
<dbReference type="Proteomes" id="UP000248975">
    <property type="component" value="Unassembled WGS sequence"/>
</dbReference>
<organism evidence="2 3">
    <name type="scientific">Cereibacter sphaeroides</name>
    <name type="common">Rhodobacter sphaeroides</name>
    <dbReference type="NCBI Taxonomy" id="1063"/>
    <lineage>
        <taxon>Bacteria</taxon>
        <taxon>Pseudomonadati</taxon>
        <taxon>Pseudomonadota</taxon>
        <taxon>Alphaproteobacteria</taxon>
        <taxon>Rhodobacterales</taxon>
        <taxon>Paracoccaceae</taxon>
        <taxon>Cereibacter</taxon>
    </lineage>
</organism>
<evidence type="ECO:0000313" key="2">
    <source>
        <dbReference type="EMBL" id="PZQ95283.1"/>
    </source>
</evidence>
<dbReference type="AlphaFoldDB" id="A0A2W5TWW9"/>
<dbReference type="EMBL" id="QFQS01000008">
    <property type="protein sequence ID" value="PZQ95283.1"/>
    <property type="molecule type" value="Genomic_DNA"/>
</dbReference>
<evidence type="ECO:0000256" key="1">
    <source>
        <dbReference type="SAM" id="MobiDB-lite"/>
    </source>
</evidence>
<name>A0A2W5TWW9_CERSP</name>
<accession>A0A2W5TWW9</accession>
<evidence type="ECO:0000313" key="3">
    <source>
        <dbReference type="Proteomes" id="UP000248975"/>
    </source>
</evidence>
<dbReference type="InterPro" id="IPR022201">
    <property type="entry name" value="DUF3726"/>
</dbReference>
<protein>
    <recommendedName>
        <fullName evidence="4">DUF3726 domain-containing protein</fullName>
    </recommendedName>
</protein>
<comment type="caution">
    <text evidence="2">The sequence shown here is derived from an EMBL/GenBank/DDBJ whole genome shotgun (WGS) entry which is preliminary data.</text>
</comment>
<sequence>MGAHQLVQGGTLSRRPERPTKDAAMTEAAETLATGDANPVVLSQNETESLCLKAARGAGFSWGLAEEAGLAAGWLAAQGIDPTASLLSFLTEKLDMDAGVGMPRPMLGHWQSSDQHPLCPITLGAALCDAALLPDGPFGQDTRLDPVAYPILVLPFLVRAAQISSKAVAIDWQDGQLQIAADGAFDRQTAIRWTQIKYLAMTLRQATNIKVEKDRLTNLAAISAASLDGLNALALKTTVPATDASRRGAGSATADND</sequence>
<feature type="region of interest" description="Disordered" evidence="1">
    <location>
        <begin position="1"/>
        <end position="23"/>
    </location>
</feature>